<protein>
    <submittedName>
        <fullName evidence="1">Transposase family protein</fullName>
    </submittedName>
</protein>
<name>A0A9X3WB41_LACAM</name>
<proteinExistence type="predicted"/>
<gene>
    <name evidence="1" type="ORF">ODV15_10985</name>
</gene>
<reference evidence="1" key="1">
    <citation type="journal article" date="2022" name="Microorganisms">
        <title>Antibiotic Susceptibility, Resistance Gene Determinants and Corresponding Genomic Regions in Lactobacillus amylovorus Isolates Derived from Wild Boars and Domestic Pigs.</title>
        <authorList>
            <person name="Moravkova M."/>
            <person name="Kostovova I."/>
            <person name="Kavanova K."/>
            <person name="Pechar R."/>
            <person name="Stanek S."/>
            <person name="Brychta A."/>
            <person name="Zeman M."/>
            <person name="Kubasova T."/>
        </authorList>
    </citation>
    <scope>NUCLEOTIDE SEQUENCE</scope>
    <source>
        <strain evidence="1">M356A</strain>
    </source>
</reference>
<dbReference type="EMBL" id="JAOTGU010000052">
    <property type="protein sequence ID" value="MDB6263031.1"/>
    <property type="molecule type" value="Genomic_DNA"/>
</dbReference>
<dbReference type="Proteomes" id="UP001143700">
    <property type="component" value="Unassembled WGS sequence"/>
</dbReference>
<organism evidence="1 2">
    <name type="scientific">Lactobacillus amylovorus</name>
    <dbReference type="NCBI Taxonomy" id="1604"/>
    <lineage>
        <taxon>Bacteria</taxon>
        <taxon>Bacillati</taxon>
        <taxon>Bacillota</taxon>
        <taxon>Bacilli</taxon>
        <taxon>Lactobacillales</taxon>
        <taxon>Lactobacillaceae</taxon>
        <taxon>Lactobacillus</taxon>
    </lineage>
</organism>
<comment type="caution">
    <text evidence="1">The sequence shown here is derived from an EMBL/GenBank/DDBJ whole genome shotgun (WGS) entry which is preliminary data.</text>
</comment>
<accession>A0A9X3WB41</accession>
<evidence type="ECO:0000313" key="2">
    <source>
        <dbReference type="Proteomes" id="UP001143700"/>
    </source>
</evidence>
<reference evidence="1" key="2">
    <citation type="submission" date="2022-10" db="EMBL/GenBank/DDBJ databases">
        <authorList>
            <person name="Kostovova I."/>
            <person name="Moravkova M."/>
            <person name="Pechar R."/>
        </authorList>
    </citation>
    <scope>NUCLEOTIDE SEQUENCE</scope>
    <source>
        <strain evidence="1">M356A</strain>
    </source>
</reference>
<dbReference type="AlphaFoldDB" id="A0A9X3WB41"/>
<feature type="non-terminal residue" evidence="1">
    <location>
        <position position="112"/>
    </location>
</feature>
<evidence type="ECO:0000313" key="1">
    <source>
        <dbReference type="EMBL" id="MDB6263031.1"/>
    </source>
</evidence>
<sequence length="112" mass="12925">MSSLNDYIRFALDIEDHNIVFKDYFYKILNGTKYKIYEAELIQPACPFCGSVSLIHNGHLKIHVRYITANASVPVLIRLFKQRIKCRDCSKRSMAQSSLVNKYCCISNTSKL</sequence>